<gene>
    <name evidence="2" type="ORF">Tco_0875946</name>
</gene>
<reference evidence="2" key="1">
    <citation type="journal article" date="2022" name="Int. J. Mol. Sci.">
        <title>Draft Genome of Tanacetum Coccineum: Genomic Comparison of Closely Related Tanacetum-Family Plants.</title>
        <authorList>
            <person name="Yamashiro T."/>
            <person name="Shiraishi A."/>
            <person name="Nakayama K."/>
            <person name="Satake H."/>
        </authorList>
    </citation>
    <scope>NUCLEOTIDE SEQUENCE</scope>
</reference>
<feature type="region of interest" description="Disordered" evidence="1">
    <location>
        <begin position="388"/>
        <end position="407"/>
    </location>
</feature>
<feature type="compositionally biased region" description="Low complexity" evidence="1">
    <location>
        <begin position="286"/>
        <end position="302"/>
    </location>
</feature>
<feature type="region of interest" description="Disordered" evidence="1">
    <location>
        <begin position="262"/>
        <end position="362"/>
    </location>
</feature>
<sequence>MRITRNDLGKMAEENVPAPTRTDEQLTGVYSFQLDELWFNLNADLLRKALRITPKDSAHPFVPPPADYDELIWEEFIQAIKNFFFDVANIKIPTKKPKHPVIPYFRFTKLIIYYLGEYYKKYLEMVVRKPRQPTTVTGEEGGKKKKALKAGKSKQPASAKQPKPPKKTTSKPTPSKKICKGKRSDHLVDEADEEPQPASKPQVEDDEYNLQRGIYMSLESFQASVGRVAIRKPDSGITQKHPVVEGKRKGVVEGKRKALQTLATQDASTGPSAQPQDDTSANVVYDTSSLADSTNDADNAADMELSTSKAETEILNVDEEHGQAGSDPGKTLESRPLPERVFMEEDQARSNPGQTSSSVPPLSTPIIYLTPPKLVSPPAQEPIFTKTTATTTLPPPPPPLPQSTTDADLTNRVSTLEKRSANFEQKHQLQDKTTKALASRDYKLEHHDLYSKIDKQVNEVVKEAVHNALQALLRERFRDLSEFQMKEIFHNRMFESGSYRSHPDHTTLYEALEASMQRENNDKLHEALTISCKRRRDDQDPPPPPPKDSDRKAPSSSSKQKPTSPPQVNDDPIPDDMHISELEDTEAPKTPEPDRCIPLNDLPETEYKWADALAKTDKDPEENKLLQKNRRYGILQQLVLQTDWEEEAHQVDLMNPEGNQVVHDISKPLPLGGPPGQRKEFYITRHSAPSDRNTVRSHMKILSVVSLKTFSRYGYTYSKEIVLRRANYKEYKISEADFKNLHPSDFEDLYLLNLQVKLNHVSRYEKVHLSTAVNLWTRNIVIRPRVEYLQLGIESYKTKLNLTQLRWDAKDFLFKEDYTIVHKPRAVIYRDRNNQKKMMRETKVHKFSDGTLTRILEKLDYMVKDYELFKFNLGMENRIWTKDDKRRSQEFIKLIERRLKIRRIFRSLESFVSGSLRDIDYRLVNRTE</sequence>
<organism evidence="2 3">
    <name type="scientific">Tanacetum coccineum</name>
    <dbReference type="NCBI Taxonomy" id="301880"/>
    <lineage>
        <taxon>Eukaryota</taxon>
        <taxon>Viridiplantae</taxon>
        <taxon>Streptophyta</taxon>
        <taxon>Embryophyta</taxon>
        <taxon>Tracheophyta</taxon>
        <taxon>Spermatophyta</taxon>
        <taxon>Magnoliopsida</taxon>
        <taxon>eudicotyledons</taxon>
        <taxon>Gunneridae</taxon>
        <taxon>Pentapetalae</taxon>
        <taxon>asterids</taxon>
        <taxon>campanulids</taxon>
        <taxon>Asterales</taxon>
        <taxon>Asteraceae</taxon>
        <taxon>Asteroideae</taxon>
        <taxon>Anthemideae</taxon>
        <taxon>Anthemidinae</taxon>
        <taxon>Tanacetum</taxon>
    </lineage>
</organism>
<reference evidence="2" key="2">
    <citation type="submission" date="2022-01" db="EMBL/GenBank/DDBJ databases">
        <authorList>
            <person name="Yamashiro T."/>
            <person name="Shiraishi A."/>
            <person name="Satake H."/>
            <person name="Nakayama K."/>
        </authorList>
    </citation>
    <scope>NUCLEOTIDE SEQUENCE</scope>
</reference>
<feature type="region of interest" description="Disordered" evidence="1">
    <location>
        <begin position="132"/>
        <end position="205"/>
    </location>
</feature>
<feature type="compositionally biased region" description="Basic residues" evidence="1">
    <location>
        <begin position="143"/>
        <end position="152"/>
    </location>
</feature>
<comment type="caution">
    <text evidence="2">The sequence shown here is derived from an EMBL/GenBank/DDBJ whole genome shotgun (WGS) entry which is preliminary data.</text>
</comment>
<accession>A0ABQ5BR11</accession>
<evidence type="ECO:0000313" key="3">
    <source>
        <dbReference type="Proteomes" id="UP001151760"/>
    </source>
</evidence>
<proteinExistence type="predicted"/>
<dbReference type="Proteomes" id="UP001151760">
    <property type="component" value="Unassembled WGS sequence"/>
</dbReference>
<feature type="region of interest" description="Disordered" evidence="1">
    <location>
        <begin position="530"/>
        <end position="578"/>
    </location>
</feature>
<feature type="compositionally biased region" description="Basic and acidic residues" evidence="1">
    <location>
        <begin position="330"/>
        <end position="348"/>
    </location>
</feature>
<name>A0ABQ5BR11_9ASTR</name>
<evidence type="ECO:0000313" key="2">
    <source>
        <dbReference type="EMBL" id="GJT17240.1"/>
    </source>
</evidence>
<protein>
    <submittedName>
        <fullName evidence="2">Uncharacterized protein</fullName>
    </submittedName>
</protein>
<evidence type="ECO:0000256" key="1">
    <source>
        <dbReference type="SAM" id="MobiDB-lite"/>
    </source>
</evidence>
<dbReference type="EMBL" id="BQNB010013540">
    <property type="protein sequence ID" value="GJT17240.1"/>
    <property type="molecule type" value="Genomic_DNA"/>
</dbReference>
<feature type="compositionally biased region" description="Polar residues" evidence="1">
    <location>
        <begin position="349"/>
        <end position="361"/>
    </location>
</feature>
<feature type="compositionally biased region" description="Polar residues" evidence="1">
    <location>
        <begin position="262"/>
        <end position="282"/>
    </location>
</feature>
<keyword evidence="3" id="KW-1185">Reference proteome</keyword>